<protein>
    <submittedName>
        <fullName evidence="1">Uncharacterized protein</fullName>
    </submittedName>
</protein>
<gene>
    <name evidence="1" type="ORF">OBE_15579</name>
</gene>
<name>K1RG62_9ZZZZ</name>
<feature type="non-terminal residue" evidence="1">
    <location>
        <position position="1"/>
    </location>
</feature>
<accession>K1RG62</accession>
<proteinExistence type="predicted"/>
<comment type="caution">
    <text evidence="1">The sequence shown here is derived from an EMBL/GenBank/DDBJ whole genome shotgun (WGS) entry which is preliminary data.</text>
</comment>
<evidence type="ECO:0000313" key="1">
    <source>
        <dbReference type="EMBL" id="EKC47682.1"/>
    </source>
</evidence>
<dbReference type="EMBL" id="AJWZ01010710">
    <property type="protein sequence ID" value="EKC47682.1"/>
    <property type="molecule type" value="Genomic_DNA"/>
</dbReference>
<organism evidence="1">
    <name type="scientific">human gut metagenome</name>
    <dbReference type="NCBI Taxonomy" id="408170"/>
    <lineage>
        <taxon>unclassified sequences</taxon>
        <taxon>metagenomes</taxon>
        <taxon>organismal metagenomes</taxon>
    </lineage>
</organism>
<sequence length="25" mass="2716">SFFVPAGYGRFTLTGNLEVILSDIV</sequence>
<dbReference type="AlphaFoldDB" id="K1RG62"/>
<reference evidence="1" key="1">
    <citation type="journal article" date="2013" name="Environ. Microbiol.">
        <title>Microbiota from the distal guts of lean and obese adolescents exhibit partial functional redundancy besides clear differences in community structure.</title>
        <authorList>
            <person name="Ferrer M."/>
            <person name="Ruiz A."/>
            <person name="Lanza F."/>
            <person name="Haange S.B."/>
            <person name="Oberbach A."/>
            <person name="Till H."/>
            <person name="Bargiela R."/>
            <person name="Campoy C."/>
            <person name="Segura M.T."/>
            <person name="Richter M."/>
            <person name="von Bergen M."/>
            <person name="Seifert J."/>
            <person name="Suarez A."/>
        </authorList>
    </citation>
    <scope>NUCLEOTIDE SEQUENCE</scope>
</reference>